<evidence type="ECO:0000313" key="2">
    <source>
        <dbReference type="EMBL" id="VDN21143.1"/>
    </source>
</evidence>
<evidence type="ECO:0008006" key="4">
    <source>
        <dbReference type="Google" id="ProtNLM"/>
    </source>
</evidence>
<protein>
    <recommendedName>
        <fullName evidence="4">RNA polymerase I-specific transcription initiation factor RRN3</fullName>
    </recommendedName>
</protein>
<gene>
    <name evidence="2" type="ORF">CGOC_LOCUS8959</name>
</gene>
<dbReference type="PANTHER" id="PTHR12790">
    <property type="entry name" value="TRANSCRIPTION INITIATION FACTOR IA RRN3"/>
    <property type="match status" value="1"/>
</dbReference>
<comment type="similarity">
    <text evidence="1">Belongs to the RRN3 family.</text>
</comment>
<dbReference type="PANTHER" id="PTHR12790:SF0">
    <property type="entry name" value="RNA POLYMERASE I-SPECIFIC TRANSCRIPTION INITIATION FACTOR RRN3-RELATED"/>
    <property type="match status" value="1"/>
</dbReference>
<keyword evidence="3" id="KW-1185">Reference proteome</keyword>
<dbReference type="Pfam" id="PF05327">
    <property type="entry name" value="RRN3"/>
    <property type="match status" value="2"/>
</dbReference>
<evidence type="ECO:0000256" key="1">
    <source>
        <dbReference type="ARBA" id="ARBA00010098"/>
    </source>
</evidence>
<evidence type="ECO:0000313" key="3">
    <source>
        <dbReference type="Proteomes" id="UP000271889"/>
    </source>
</evidence>
<dbReference type="GO" id="GO:0005634">
    <property type="term" value="C:nucleus"/>
    <property type="evidence" value="ECO:0007669"/>
    <property type="project" value="TreeGrafter"/>
</dbReference>
<accession>A0A3P7MCA3</accession>
<dbReference type="AlphaFoldDB" id="A0A3P7MCA3"/>
<dbReference type="GO" id="GO:0001042">
    <property type="term" value="F:RNA polymerase I core binding"/>
    <property type="evidence" value="ECO:0007669"/>
    <property type="project" value="TreeGrafter"/>
</dbReference>
<dbReference type="GO" id="GO:0001181">
    <property type="term" value="F:RNA polymerase I general transcription initiation factor activity"/>
    <property type="evidence" value="ECO:0007669"/>
    <property type="project" value="InterPro"/>
</dbReference>
<feature type="non-terminal residue" evidence="2">
    <location>
        <position position="534"/>
    </location>
</feature>
<dbReference type="GO" id="GO:0006361">
    <property type="term" value="P:transcription initiation at RNA polymerase I promoter"/>
    <property type="evidence" value="ECO:0007669"/>
    <property type="project" value="InterPro"/>
</dbReference>
<dbReference type="OrthoDB" id="26970at2759"/>
<sequence length="534" mass="60288">MTSKIDIVKDEALRKETSIGKTIDAKPKQATTGREIISLYLQGDAVASITYRKICNALEVLPNWEPEAKVQFLEQFLNISDLLDNRCAGLVSNLARLNWQAVPAQILDKFQKLLCDIAVRQVCHMEVIYSSAVNNLIPVVRENEESGKFELALPAEEQEKLYAAAHRIIEQILNCLPMLNMLSKAECRAEKKITADATIFQMDEEERNGLESENEESERLAKLDGAMRDVLCYIAAQHGIETGLGDLKWLHLNDGSNAQELFSILSSLLEDRMLLSVHVRYTSFLWLYLCSIEETYATRILDLLWSVIVRPHVAQVDIAKAQGAAAYLAAFLARAEYLDVKIAMFWMSRIVQWCLQYLDNCGVGSKRWCLQYLDNCGIGSKRVIAGIVRHGTFYALCQAFFIIFSFRYKEIVRLGEMGSVAHWGLARIVHSCLDPLKYVSGPVGQCFAAISRSLQLVYCNHVLPLDSGVNLPFEPMFPFDTYKLKSSVAVVLPLLRRFSPLAEDKSELISALRCSVSKNQEETMDFLDDEDEIM</sequence>
<dbReference type="Proteomes" id="UP000271889">
    <property type="component" value="Unassembled WGS sequence"/>
</dbReference>
<dbReference type="InterPro" id="IPR007991">
    <property type="entry name" value="RNA_pol_I_trans_ini_fac_RRN3"/>
</dbReference>
<proteinExistence type="inferred from homology"/>
<reference evidence="2 3" key="1">
    <citation type="submission" date="2018-11" db="EMBL/GenBank/DDBJ databases">
        <authorList>
            <consortium name="Pathogen Informatics"/>
        </authorList>
    </citation>
    <scope>NUCLEOTIDE SEQUENCE [LARGE SCALE GENOMIC DNA]</scope>
</reference>
<name>A0A3P7MCA3_CYLGO</name>
<organism evidence="2 3">
    <name type="scientific">Cylicostephanus goldi</name>
    <name type="common">Nematode worm</name>
    <dbReference type="NCBI Taxonomy" id="71465"/>
    <lineage>
        <taxon>Eukaryota</taxon>
        <taxon>Metazoa</taxon>
        <taxon>Ecdysozoa</taxon>
        <taxon>Nematoda</taxon>
        <taxon>Chromadorea</taxon>
        <taxon>Rhabditida</taxon>
        <taxon>Rhabditina</taxon>
        <taxon>Rhabditomorpha</taxon>
        <taxon>Strongyloidea</taxon>
        <taxon>Strongylidae</taxon>
        <taxon>Cylicostephanus</taxon>
    </lineage>
</organism>
<dbReference type="EMBL" id="UYRV01105434">
    <property type="protein sequence ID" value="VDN21143.1"/>
    <property type="molecule type" value="Genomic_DNA"/>
</dbReference>